<evidence type="ECO:0000256" key="1">
    <source>
        <dbReference type="ARBA" id="ARBA00023125"/>
    </source>
</evidence>
<keyword evidence="1" id="KW-0238">DNA-binding</keyword>
<gene>
    <name evidence="3" type="ORF">FD29_GL001813</name>
</gene>
<evidence type="ECO:0000313" key="4">
    <source>
        <dbReference type="Proteomes" id="UP000050872"/>
    </source>
</evidence>
<dbReference type="Pfam" id="PF01381">
    <property type="entry name" value="HTH_3"/>
    <property type="match status" value="1"/>
</dbReference>
<dbReference type="SMART" id="SM00530">
    <property type="entry name" value="HTH_XRE"/>
    <property type="match status" value="1"/>
</dbReference>
<comment type="caution">
    <text evidence="3">The sequence shown here is derived from an EMBL/GenBank/DDBJ whole genome shotgun (WGS) entry which is preliminary data.</text>
</comment>
<dbReference type="Gene3D" id="1.10.260.40">
    <property type="entry name" value="lambda repressor-like DNA-binding domains"/>
    <property type="match status" value="1"/>
</dbReference>
<dbReference type="PATRIC" id="fig|1423770.3.peg.1863"/>
<sequence length="112" mass="12645">MATWNERLKALRKRKGDSQADLAKLIGVGKTSISGYELNTSVPTMKSLLTLINYFDVSADYFLGFSDDPTPNDNKLADNLASKMDNSYDELDEIDKKEIQDFISFVISRKNK</sequence>
<dbReference type="Proteomes" id="UP000050872">
    <property type="component" value="Unassembled WGS sequence"/>
</dbReference>
<dbReference type="PANTHER" id="PTHR46558">
    <property type="entry name" value="TRACRIPTIONAL REGULATORY PROTEIN-RELATED-RELATED"/>
    <property type="match status" value="1"/>
</dbReference>
<dbReference type="InterPro" id="IPR001387">
    <property type="entry name" value="Cro/C1-type_HTH"/>
</dbReference>
<evidence type="ECO:0000313" key="3">
    <source>
        <dbReference type="EMBL" id="KRL45812.1"/>
    </source>
</evidence>
<dbReference type="OrthoDB" id="9805856at2"/>
<protein>
    <recommendedName>
        <fullName evidence="2">HTH cro/C1-type domain-containing protein</fullName>
    </recommendedName>
</protein>
<dbReference type="PANTHER" id="PTHR46558:SF11">
    <property type="entry name" value="HTH-TYPE TRANSCRIPTIONAL REGULATOR XRE"/>
    <property type="match status" value="1"/>
</dbReference>
<dbReference type="EMBL" id="AZEZ01000004">
    <property type="protein sequence ID" value="KRL45812.1"/>
    <property type="molecule type" value="Genomic_DNA"/>
</dbReference>
<accession>A0A0R1QSP8</accession>
<dbReference type="InterPro" id="IPR010982">
    <property type="entry name" value="Lambda_DNA-bd_dom_sf"/>
</dbReference>
<reference evidence="3 4" key="1">
    <citation type="journal article" date="2015" name="Genome Announc.">
        <title>Expanding the biotechnology potential of lactobacilli through comparative genomics of 213 strains and associated genera.</title>
        <authorList>
            <person name="Sun Z."/>
            <person name="Harris H.M."/>
            <person name="McCann A."/>
            <person name="Guo C."/>
            <person name="Argimon S."/>
            <person name="Zhang W."/>
            <person name="Yang X."/>
            <person name="Jeffery I.B."/>
            <person name="Cooney J.C."/>
            <person name="Kagawa T.F."/>
            <person name="Liu W."/>
            <person name="Song Y."/>
            <person name="Salvetti E."/>
            <person name="Wrobel A."/>
            <person name="Rasinkangas P."/>
            <person name="Parkhill J."/>
            <person name="Rea M.C."/>
            <person name="O'Sullivan O."/>
            <person name="Ritari J."/>
            <person name="Douillard F.P."/>
            <person name="Paul Ross R."/>
            <person name="Yang R."/>
            <person name="Briner A.E."/>
            <person name="Felis G.E."/>
            <person name="de Vos W.M."/>
            <person name="Barrangou R."/>
            <person name="Klaenhammer T.R."/>
            <person name="Caufield P.W."/>
            <person name="Cui Y."/>
            <person name="Zhang H."/>
            <person name="O'Toole P.W."/>
        </authorList>
    </citation>
    <scope>NUCLEOTIDE SEQUENCE [LARGE SCALE GENOMIC DNA]</scope>
    <source>
        <strain evidence="3 4">DSM 14500</strain>
    </source>
</reference>
<dbReference type="RefSeq" id="WP_057887051.1">
    <property type="nucleotide sequence ID" value="NZ_AZEZ01000004.1"/>
</dbReference>
<dbReference type="STRING" id="1423770.FD29_GL001813"/>
<feature type="domain" description="HTH cro/C1-type" evidence="2">
    <location>
        <begin position="8"/>
        <end position="62"/>
    </location>
</feature>
<dbReference type="PROSITE" id="PS50943">
    <property type="entry name" value="HTH_CROC1"/>
    <property type="match status" value="1"/>
</dbReference>
<name>A0A0R1QSP8_9LACO</name>
<dbReference type="AlphaFoldDB" id="A0A0R1QSP8"/>
<organism evidence="3 4">
    <name type="scientific">Companilactobacillus mindensis DSM 14500</name>
    <dbReference type="NCBI Taxonomy" id="1423770"/>
    <lineage>
        <taxon>Bacteria</taxon>
        <taxon>Bacillati</taxon>
        <taxon>Bacillota</taxon>
        <taxon>Bacilli</taxon>
        <taxon>Lactobacillales</taxon>
        <taxon>Lactobacillaceae</taxon>
        <taxon>Companilactobacillus</taxon>
    </lineage>
</organism>
<dbReference type="SUPFAM" id="SSF47413">
    <property type="entry name" value="lambda repressor-like DNA-binding domains"/>
    <property type="match status" value="1"/>
</dbReference>
<keyword evidence="4" id="KW-1185">Reference proteome</keyword>
<evidence type="ECO:0000259" key="2">
    <source>
        <dbReference type="PROSITE" id="PS50943"/>
    </source>
</evidence>
<proteinExistence type="predicted"/>
<dbReference type="GO" id="GO:0003677">
    <property type="term" value="F:DNA binding"/>
    <property type="evidence" value="ECO:0007669"/>
    <property type="project" value="UniProtKB-KW"/>
</dbReference>
<dbReference type="CDD" id="cd00093">
    <property type="entry name" value="HTH_XRE"/>
    <property type="match status" value="1"/>
</dbReference>